<gene>
    <name evidence="9" type="primary">tsaC</name>
    <name evidence="11" type="ORF">FHS30_003017</name>
</gene>
<keyword evidence="4 9" id="KW-0819">tRNA processing</keyword>
<keyword evidence="6 9" id="KW-0547">Nucleotide-binding</keyword>
<dbReference type="GO" id="GO:0005524">
    <property type="term" value="F:ATP binding"/>
    <property type="evidence" value="ECO:0007669"/>
    <property type="project" value="UniProtKB-UniRule"/>
</dbReference>
<keyword evidence="12" id="KW-1185">Reference proteome</keyword>
<dbReference type="InterPro" id="IPR006070">
    <property type="entry name" value="Sua5-like_dom"/>
</dbReference>
<dbReference type="Pfam" id="PF01300">
    <property type="entry name" value="Sua5_yciO_yrdC"/>
    <property type="match status" value="1"/>
</dbReference>
<dbReference type="Proteomes" id="UP000559987">
    <property type="component" value="Unassembled WGS sequence"/>
</dbReference>
<evidence type="ECO:0000256" key="4">
    <source>
        <dbReference type="ARBA" id="ARBA00022694"/>
    </source>
</evidence>
<comment type="function">
    <text evidence="9">Required for the formation of a threonylcarbamoyl group on adenosine at position 37 (t(6)A37) in tRNAs that read codons beginning with adenine. Catalyzes the conversion of L-threonine, HCO(3)(-)/CO(2) and ATP to give threonylcarbamoyl-AMP (TC-AMP) as the acyladenylate intermediate, with the release of diphosphate.</text>
</comment>
<accession>A0A839UNN7</accession>
<feature type="domain" description="YrdC-like" evidence="10">
    <location>
        <begin position="8"/>
        <end position="189"/>
    </location>
</feature>
<dbReference type="GO" id="GO:0002949">
    <property type="term" value="P:tRNA threonylcarbamoyladenosine modification"/>
    <property type="evidence" value="ECO:0007669"/>
    <property type="project" value="UniProtKB-UniRule"/>
</dbReference>
<keyword evidence="5 9" id="KW-0548">Nucleotidyltransferase</keyword>
<dbReference type="HAMAP" id="MF_01852">
    <property type="entry name" value="TsaC"/>
    <property type="match status" value="1"/>
</dbReference>
<dbReference type="GO" id="GO:0006450">
    <property type="term" value="P:regulation of translational fidelity"/>
    <property type="evidence" value="ECO:0007669"/>
    <property type="project" value="TreeGrafter"/>
</dbReference>
<sequence>MMNPWLDHPDIHHAVAALKDGGVIAYPTEGVWGLGCLPENEAAVLRILALKQRPVEKGLILVAARQDQVMPWLAPVTEAAQRQLAASWPGPNTWLIPHNGSVPPWITGQHPKLAVRVSDHPVVQALCELTASALVSTSANPQGLPAAMDAAEVTAYFSMGIDALAPGAVGARGRPSLIRDLETGAEIRA</sequence>
<dbReference type="InterPro" id="IPR050156">
    <property type="entry name" value="TC-AMP_synthase_SUA5"/>
</dbReference>
<dbReference type="RefSeq" id="WP_183911290.1">
    <property type="nucleotide sequence ID" value="NZ_JACHXZ010000004.1"/>
</dbReference>
<evidence type="ECO:0000256" key="9">
    <source>
        <dbReference type="HAMAP-Rule" id="MF_01852"/>
    </source>
</evidence>
<evidence type="ECO:0000256" key="5">
    <source>
        <dbReference type="ARBA" id="ARBA00022695"/>
    </source>
</evidence>
<keyword evidence="2 9" id="KW-0963">Cytoplasm</keyword>
<dbReference type="GO" id="GO:0000049">
    <property type="term" value="F:tRNA binding"/>
    <property type="evidence" value="ECO:0007669"/>
    <property type="project" value="TreeGrafter"/>
</dbReference>
<name>A0A839UNN7_9GAMM</name>
<comment type="similarity">
    <text evidence="9">Belongs to the SUA5 family. TsaC subfamily.</text>
</comment>
<evidence type="ECO:0000256" key="8">
    <source>
        <dbReference type="ARBA" id="ARBA00048366"/>
    </source>
</evidence>
<dbReference type="FunFam" id="3.90.870.10:FF:000004">
    <property type="entry name" value="Threonylcarbamoyl-AMP synthase"/>
    <property type="match status" value="1"/>
</dbReference>
<comment type="catalytic activity">
    <reaction evidence="8 9">
        <text>L-threonine + hydrogencarbonate + ATP = L-threonylcarbamoyladenylate + diphosphate + H2O</text>
        <dbReference type="Rhea" id="RHEA:36407"/>
        <dbReference type="ChEBI" id="CHEBI:15377"/>
        <dbReference type="ChEBI" id="CHEBI:17544"/>
        <dbReference type="ChEBI" id="CHEBI:30616"/>
        <dbReference type="ChEBI" id="CHEBI:33019"/>
        <dbReference type="ChEBI" id="CHEBI:57926"/>
        <dbReference type="ChEBI" id="CHEBI:73682"/>
        <dbReference type="EC" id="2.7.7.87"/>
    </reaction>
</comment>
<dbReference type="GO" id="GO:0003725">
    <property type="term" value="F:double-stranded RNA binding"/>
    <property type="evidence" value="ECO:0007669"/>
    <property type="project" value="InterPro"/>
</dbReference>
<organism evidence="11 12">
    <name type="scientific">Simiduia aestuariiviva</name>
    <dbReference type="NCBI Taxonomy" id="1510459"/>
    <lineage>
        <taxon>Bacteria</taxon>
        <taxon>Pseudomonadati</taxon>
        <taxon>Pseudomonadota</taxon>
        <taxon>Gammaproteobacteria</taxon>
        <taxon>Cellvibrionales</taxon>
        <taxon>Cellvibrionaceae</taxon>
        <taxon>Simiduia</taxon>
    </lineage>
</organism>
<dbReference type="InterPro" id="IPR017945">
    <property type="entry name" value="DHBP_synth_RibB-like_a/b_dom"/>
</dbReference>
<evidence type="ECO:0000256" key="1">
    <source>
        <dbReference type="ARBA" id="ARBA00004496"/>
    </source>
</evidence>
<evidence type="ECO:0000259" key="10">
    <source>
        <dbReference type="PROSITE" id="PS51163"/>
    </source>
</evidence>
<comment type="subcellular location">
    <subcellularLocation>
        <location evidence="1 9">Cytoplasm</location>
    </subcellularLocation>
</comment>
<dbReference type="PROSITE" id="PS51163">
    <property type="entry name" value="YRDC"/>
    <property type="match status" value="1"/>
</dbReference>
<evidence type="ECO:0000256" key="7">
    <source>
        <dbReference type="ARBA" id="ARBA00022840"/>
    </source>
</evidence>
<evidence type="ECO:0000313" key="11">
    <source>
        <dbReference type="EMBL" id="MBB3169804.1"/>
    </source>
</evidence>
<evidence type="ECO:0000256" key="6">
    <source>
        <dbReference type="ARBA" id="ARBA00022741"/>
    </source>
</evidence>
<proteinExistence type="inferred from homology"/>
<dbReference type="GO" id="GO:0061710">
    <property type="term" value="F:L-threonylcarbamoyladenylate synthase"/>
    <property type="evidence" value="ECO:0007669"/>
    <property type="project" value="UniProtKB-EC"/>
</dbReference>
<reference evidence="11 12" key="1">
    <citation type="submission" date="2020-08" db="EMBL/GenBank/DDBJ databases">
        <title>Genomic Encyclopedia of Type Strains, Phase III (KMG-III): the genomes of soil and plant-associated and newly described type strains.</title>
        <authorList>
            <person name="Whitman W."/>
        </authorList>
    </citation>
    <scope>NUCLEOTIDE SEQUENCE [LARGE SCALE GENOMIC DNA]</scope>
    <source>
        <strain evidence="11 12">CECT 8571</strain>
    </source>
</reference>
<evidence type="ECO:0000313" key="12">
    <source>
        <dbReference type="Proteomes" id="UP000559987"/>
    </source>
</evidence>
<dbReference type="AlphaFoldDB" id="A0A839UNN7"/>
<protein>
    <recommendedName>
        <fullName evidence="9">Threonylcarbamoyl-AMP synthase</fullName>
        <shortName evidence="9">TC-AMP synthase</shortName>
        <ecNumber evidence="9">2.7.7.87</ecNumber>
    </recommendedName>
    <alternativeName>
        <fullName evidence="9">L-threonylcarbamoyladenylate synthase</fullName>
    </alternativeName>
    <alternativeName>
        <fullName evidence="9">t(6)A37 threonylcarbamoyladenosine biosynthesis protein TsaC</fullName>
    </alternativeName>
    <alternativeName>
        <fullName evidence="9">tRNA threonylcarbamoyladenosine biosynthesis protein TsaC</fullName>
    </alternativeName>
</protein>
<dbReference type="SUPFAM" id="SSF55821">
    <property type="entry name" value="YrdC/RibB"/>
    <property type="match status" value="1"/>
</dbReference>
<dbReference type="Gene3D" id="3.90.870.10">
    <property type="entry name" value="DHBP synthase"/>
    <property type="match status" value="1"/>
</dbReference>
<keyword evidence="7 9" id="KW-0067">ATP-binding</keyword>
<dbReference type="InterPro" id="IPR023535">
    <property type="entry name" value="TC-AMP_synthase"/>
</dbReference>
<dbReference type="PANTHER" id="PTHR17490">
    <property type="entry name" value="SUA5"/>
    <property type="match status" value="1"/>
</dbReference>
<comment type="caution">
    <text evidence="11">The sequence shown here is derived from an EMBL/GenBank/DDBJ whole genome shotgun (WGS) entry which is preliminary data.</text>
</comment>
<dbReference type="EMBL" id="JACHXZ010000004">
    <property type="protein sequence ID" value="MBB3169804.1"/>
    <property type="molecule type" value="Genomic_DNA"/>
</dbReference>
<evidence type="ECO:0000256" key="2">
    <source>
        <dbReference type="ARBA" id="ARBA00022490"/>
    </source>
</evidence>
<dbReference type="PANTHER" id="PTHR17490:SF18">
    <property type="entry name" value="THREONYLCARBAMOYL-AMP SYNTHASE"/>
    <property type="match status" value="1"/>
</dbReference>
<keyword evidence="3 9" id="KW-0808">Transferase</keyword>
<evidence type="ECO:0000256" key="3">
    <source>
        <dbReference type="ARBA" id="ARBA00022679"/>
    </source>
</evidence>
<dbReference type="GO" id="GO:0005737">
    <property type="term" value="C:cytoplasm"/>
    <property type="evidence" value="ECO:0007669"/>
    <property type="project" value="UniProtKB-SubCell"/>
</dbReference>
<dbReference type="EC" id="2.7.7.87" evidence="9"/>